<dbReference type="AlphaFoldDB" id="A0A0F7ZTH6"/>
<evidence type="ECO:0000313" key="2">
    <source>
        <dbReference type="EMBL" id="KJZ73128.1"/>
    </source>
</evidence>
<protein>
    <submittedName>
        <fullName evidence="2">Uncharacterized protein</fullName>
    </submittedName>
</protein>
<keyword evidence="3" id="KW-1185">Reference proteome</keyword>
<dbReference type="OrthoDB" id="5236816at2759"/>
<reference evidence="2 3" key="1">
    <citation type="journal article" date="2014" name="Genome Biol. Evol.">
        <title>Comparative genomics and transcriptomics analyses reveal divergent lifestyle features of nematode endoparasitic fungus Hirsutella minnesotensis.</title>
        <authorList>
            <person name="Lai Y."/>
            <person name="Liu K."/>
            <person name="Zhang X."/>
            <person name="Zhang X."/>
            <person name="Li K."/>
            <person name="Wang N."/>
            <person name="Shu C."/>
            <person name="Wu Y."/>
            <person name="Wang C."/>
            <person name="Bushley K.E."/>
            <person name="Xiang M."/>
            <person name="Liu X."/>
        </authorList>
    </citation>
    <scope>NUCLEOTIDE SEQUENCE [LARGE SCALE GENOMIC DNA]</scope>
    <source>
        <strain evidence="2 3">3608</strain>
    </source>
</reference>
<evidence type="ECO:0000256" key="1">
    <source>
        <dbReference type="SAM" id="MobiDB-lite"/>
    </source>
</evidence>
<organism evidence="2 3">
    <name type="scientific">Hirsutella minnesotensis 3608</name>
    <dbReference type="NCBI Taxonomy" id="1043627"/>
    <lineage>
        <taxon>Eukaryota</taxon>
        <taxon>Fungi</taxon>
        <taxon>Dikarya</taxon>
        <taxon>Ascomycota</taxon>
        <taxon>Pezizomycotina</taxon>
        <taxon>Sordariomycetes</taxon>
        <taxon>Hypocreomycetidae</taxon>
        <taxon>Hypocreales</taxon>
        <taxon>Ophiocordycipitaceae</taxon>
        <taxon>Hirsutella</taxon>
    </lineage>
</organism>
<feature type="region of interest" description="Disordered" evidence="1">
    <location>
        <begin position="1"/>
        <end position="25"/>
    </location>
</feature>
<accession>A0A0F7ZTH6</accession>
<dbReference type="Proteomes" id="UP000054481">
    <property type="component" value="Unassembled WGS sequence"/>
</dbReference>
<gene>
    <name evidence="2" type="ORF">HIM_07512</name>
</gene>
<name>A0A0F7ZTH6_9HYPO</name>
<feature type="compositionally biased region" description="Basic residues" evidence="1">
    <location>
        <begin position="11"/>
        <end position="25"/>
    </location>
</feature>
<dbReference type="EMBL" id="KQ030538">
    <property type="protein sequence ID" value="KJZ73128.1"/>
    <property type="molecule type" value="Genomic_DNA"/>
</dbReference>
<proteinExistence type="predicted"/>
<sequence length="410" mass="46157">MDTPAPVARTSPRRRLRRTPPRHAKGSLYDILRRHPRTSLFVRPICWTDQHSRLLGVRFNKLPPCDSPVPIHTGTSSPSKGQLYPSTAIIRLSGSLSDVNARHSPQKAANAIDIIVKTLWPAVFGETDMFPDLSIFFGDRVYREAARAQTMWSDPAHKKPMACFISKFQLAAMRRNIFRVTFGPNRSFNEPVTRLQRARSRMLMPSDPDHDVQIAAIFLAMAQAHFYPKPTGSSKRDSPWHKGPGKPSRPRFRDLTLRVITSNKEVAADGSMSADASAAEFTVYTGHVTARFLERFHEPQNSPQDDGEDGLRIDYTRVPIWPILGLKERMGLALGRDLVGDFDPTVMEQWGEDEVPSSGEERKREILSEVFKASFDETTDEEPRVNAIKNMKKVKKRRIGESSSVGVVAT</sequence>
<evidence type="ECO:0000313" key="3">
    <source>
        <dbReference type="Proteomes" id="UP000054481"/>
    </source>
</evidence>
<feature type="region of interest" description="Disordered" evidence="1">
    <location>
        <begin position="229"/>
        <end position="251"/>
    </location>
</feature>